<dbReference type="PANTHER" id="PTHR43124">
    <property type="entry name" value="PURINE EFFLUX PUMP PBUE"/>
    <property type="match status" value="1"/>
</dbReference>
<feature type="transmembrane region" description="Helical" evidence="6">
    <location>
        <begin position="324"/>
        <end position="348"/>
    </location>
</feature>
<evidence type="ECO:0000256" key="5">
    <source>
        <dbReference type="ARBA" id="ARBA00023136"/>
    </source>
</evidence>
<proteinExistence type="predicted"/>
<dbReference type="EMBL" id="CP054160">
    <property type="protein sequence ID" value="QXT42845.1"/>
    <property type="molecule type" value="Genomic_DNA"/>
</dbReference>
<evidence type="ECO:0000256" key="4">
    <source>
        <dbReference type="ARBA" id="ARBA00022989"/>
    </source>
</evidence>
<dbReference type="InterPro" id="IPR020846">
    <property type="entry name" value="MFS_dom"/>
</dbReference>
<name>A0A1Q5VJR9_SERFO</name>
<sequence length="425" mass="45466">MSNSKTSSNTGFDPLYWKKIVVVLCLGWAVIWIYRTVLTPIFPEIQATIGSHSNAEMGLIASFYFFAYTGMQIPAGILVDKFGKKVVLIPGFCLFIIATLLIGNATSLTMIYAGSLLAGMGCGSYYGSAYSLSSENIPLERRGLATAIINSGSALGMAIGLIASSLLVKSMGMDWQIMLFIITGLLVVMTVVFFLVIKGGSYTASLAASPAASAATPVEETEEASGLFSLRMISAYVMYFATCYGYYMIVTWLPSFLQQERGFEGVAIGFSAALVAFASVPGALFFSRMSDRFRAKKVQLIIFLQICAAVTLVCTVISPDSTTLLVSLILYGLLGKLAVDPIMISFVADNAPKKGYGTSFGVFNFFGMSSSVIAPFLTGVISDSTGSKVMGFYISAAILLIGTVIFFTVNVLMKQKNNRQTAAQA</sequence>
<dbReference type="Proteomes" id="UP001224622">
    <property type="component" value="Unassembled WGS sequence"/>
</dbReference>
<feature type="transmembrane region" description="Helical" evidence="6">
    <location>
        <begin position="20"/>
        <end position="37"/>
    </location>
</feature>
<keyword evidence="2" id="KW-1003">Cell membrane</keyword>
<evidence type="ECO:0000256" key="2">
    <source>
        <dbReference type="ARBA" id="ARBA00022475"/>
    </source>
</evidence>
<feature type="transmembrane region" description="Helical" evidence="6">
    <location>
        <begin position="86"/>
        <end position="105"/>
    </location>
</feature>
<feature type="transmembrane region" description="Helical" evidence="6">
    <location>
        <begin position="57"/>
        <end position="79"/>
    </location>
</feature>
<accession>A0A1Q5VJR9</accession>
<feature type="transmembrane region" description="Helical" evidence="6">
    <location>
        <begin position="111"/>
        <end position="132"/>
    </location>
</feature>
<evidence type="ECO:0000313" key="10">
    <source>
        <dbReference type="Proteomes" id="UP000503464"/>
    </source>
</evidence>
<reference evidence="8" key="3">
    <citation type="submission" date="2023-08" db="EMBL/GenBank/DDBJ databases">
        <title>The Comparative Genomic Analysis of Yersiniaceae from Polar Regions.</title>
        <authorList>
            <person name="Goncharov A."/>
            <person name="Aslanov B."/>
            <person name="Kolodzhieva V."/>
            <person name="Azarov D."/>
            <person name="Mochov A."/>
            <person name="Lebedeva E."/>
        </authorList>
    </citation>
    <scope>NUCLEOTIDE SEQUENCE</scope>
    <source>
        <strain evidence="8">Vf</strain>
    </source>
</reference>
<dbReference type="Pfam" id="PF07690">
    <property type="entry name" value="MFS_1"/>
    <property type="match status" value="1"/>
</dbReference>
<dbReference type="Proteomes" id="UP000503464">
    <property type="component" value="Chromosome"/>
</dbReference>
<dbReference type="InterPro" id="IPR011701">
    <property type="entry name" value="MFS"/>
</dbReference>
<comment type="subcellular location">
    <subcellularLocation>
        <location evidence="1">Cell membrane</location>
        <topology evidence="1">Multi-pass membrane protein</topology>
    </subcellularLocation>
</comment>
<feature type="transmembrane region" description="Helical" evidence="6">
    <location>
        <begin position="175"/>
        <end position="197"/>
    </location>
</feature>
<feature type="transmembrane region" description="Helical" evidence="6">
    <location>
        <begin position="393"/>
        <end position="413"/>
    </location>
</feature>
<evidence type="ECO:0000256" key="1">
    <source>
        <dbReference type="ARBA" id="ARBA00004651"/>
    </source>
</evidence>
<protein>
    <submittedName>
        <fullName evidence="8">MFS transporter</fullName>
    </submittedName>
</protein>
<dbReference type="InterPro" id="IPR050189">
    <property type="entry name" value="MFS_Efflux_Transporters"/>
</dbReference>
<feature type="transmembrane region" description="Helical" evidence="6">
    <location>
        <begin position="265"/>
        <end position="286"/>
    </location>
</feature>
<evidence type="ECO:0000313" key="11">
    <source>
        <dbReference type="Proteomes" id="UP001224622"/>
    </source>
</evidence>
<reference evidence="10" key="1">
    <citation type="submission" date="2020-03" db="EMBL/GenBank/DDBJ databases">
        <title>Genome sequences of seven Enterobacteriaceae strains isolated from Canadian wastewater treatment facilities.</title>
        <authorList>
            <person name="Huang H."/>
            <person name="Chmara J.T."/>
            <person name="Duceppe M.-O."/>
        </authorList>
    </citation>
    <scope>NUCLEOTIDE SEQUENCE [LARGE SCALE GENOMIC DNA]</scope>
    <source>
        <strain evidence="10">Biosolid 3</strain>
    </source>
</reference>
<evidence type="ECO:0000313" key="8">
    <source>
        <dbReference type="EMBL" id="MDQ9128095.1"/>
    </source>
</evidence>
<keyword evidence="3 6" id="KW-0812">Transmembrane</keyword>
<keyword evidence="4 6" id="KW-1133">Transmembrane helix</keyword>
<dbReference type="GO" id="GO:0022857">
    <property type="term" value="F:transmembrane transporter activity"/>
    <property type="evidence" value="ECO:0007669"/>
    <property type="project" value="InterPro"/>
</dbReference>
<dbReference type="Gene3D" id="1.20.1250.20">
    <property type="entry name" value="MFS general substrate transporter like domains"/>
    <property type="match status" value="2"/>
</dbReference>
<dbReference type="PROSITE" id="PS00217">
    <property type="entry name" value="SUGAR_TRANSPORT_2"/>
    <property type="match status" value="1"/>
</dbReference>
<dbReference type="GO" id="GO:0005886">
    <property type="term" value="C:plasma membrane"/>
    <property type="evidence" value="ECO:0007669"/>
    <property type="project" value="UniProtKB-SubCell"/>
</dbReference>
<feature type="transmembrane region" description="Helical" evidence="6">
    <location>
        <begin position="233"/>
        <end position="253"/>
    </location>
</feature>
<evidence type="ECO:0000313" key="9">
    <source>
        <dbReference type="EMBL" id="QXT42845.1"/>
    </source>
</evidence>
<evidence type="ECO:0000256" key="3">
    <source>
        <dbReference type="ARBA" id="ARBA00022692"/>
    </source>
</evidence>
<dbReference type="InterPro" id="IPR005829">
    <property type="entry name" value="Sugar_transporter_CS"/>
</dbReference>
<organism evidence="8 11">
    <name type="scientific">Serratia fonticola</name>
    <dbReference type="NCBI Taxonomy" id="47917"/>
    <lineage>
        <taxon>Bacteria</taxon>
        <taxon>Pseudomonadati</taxon>
        <taxon>Pseudomonadota</taxon>
        <taxon>Gammaproteobacteria</taxon>
        <taxon>Enterobacterales</taxon>
        <taxon>Yersiniaceae</taxon>
        <taxon>Serratia</taxon>
    </lineage>
</organism>
<dbReference type="SUPFAM" id="SSF103473">
    <property type="entry name" value="MFS general substrate transporter"/>
    <property type="match status" value="1"/>
</dbReference>
<gene>
    <name evidence="9" type="ORF">G9399_20095</name>
    <name evidence="8" type="ORF">RDT67_16850</name>
</gene>
<feature type="transmembrane region" description="Helical" evidence="6">
    <location>
        <begin position="144"/>
        <end position="163"/>
    </location>
</feature>
<dbReference type="InterPro" id="IPR036259">
    <property type="entry name" value="MFS_trans_sf"/>
</dbReference>
<dbReference type="PANTHER" id="PTHR43124:SF3">
    <property type="entry name" value="CHLORAMPHENICOL EFFLUX PUMP RV0191"/>
    <property type="match status" value="1"/>
</dbReference>
<dbReference type="PROSITE" id="PS50850">
    <property type="entry name" value="MFS"/>
    <property type="match status" value="1"/>
</dbReference>
<dbReference type="RefSeq" id="WP_065686306.1">
    <property type="nucleotide sequence ID" value="NZ_CAMISI010000006.1"/>
</dbReference>
<evidence type="ECO:0000259" key="7">
    <source>
        <dbReference type="PROSITE" id="PS50850"/>
    </source>
</evidence>
<feature type="domain" description="Major facilitator superfamily (MFS) profile" evidence="7">
    <location>
        <begin position="20"/>
        <end position="414"/>
    </location>
</feature>
<keyword evidence="5 6" id="KW-0472">Membrane</keyword>
<feature type="transmembrane region" description="Helical" evidence="6">
    <location>
        <begin position="298"/>
        <end position="318"/>
    </location>
</feature>
<dbReference type="EMBL" id="JAVIGA010000019">
    <property type="protein sequence ID" value="MDQ9128095.1"/>
    <property type="molecule type" value="Genomic_DNA"/>
</dbReference>
<feature type="transmembrane region" description="Helical" evidence="6">
    <location>
        <begin position="360"/>
        <end position="381"/>
    </location>
</feature>
<reference evidence="9" key="2">
    <citation type="submission" date="2022-06" db="EMBL/GenBank/DDBJ databases">
        <title>Genome sequences of seven Enterobacteriaceae strains isolated from Canadian wastewater treatment facilities.</title>
        <authorList>
            <person name="Huang H."/>
            <person name="Chmara J.T."/>
            <person name="Duceppe M.-O."/>
        </authorList>
    </citation>
    <scope>NUCLEOTIDE SEQUENCE</scope>
    <source>
        <strain evidence="9">HH13</strain>
    </source>
</reference>
<dbReference type="AlphaFoldDB" id="A0A1Q5VJR9"/>
<evidence type="ECO:0000256" key="6">
    <source>
        <dbReference type="SAM" id="Phobius"/>
    </source>
</evidence>